<reference evidence="2" key="1">
    <citation type="submission" date="2021-02" db="EMBL/GenBank/DDBJ databases">
        <authorList>
            <person name="Dougan E. K."/>
            <person name="Rhodes N."/>
            <person name="Thang M."/>
            <person name="Chan C."/>
        </authorList>
    </citation>
    <scope>NUCLEOTIDE SEQUENCE</scope>
</reference>
<sequence length="330" mass="36980">MVGSEAIFLASSGDVEYLRPSKSAVRQECREVRSFTRPAGKGMYQRGKGGYGYGFSSHPQTILVPYDCWQSDEVHVGCAWIEVVAPPGKALAQLQVSLPVTGQQRVDSFTPEHVQLFIAEDNEPLAEMPVFEHYQFWSLGFPGEPIPLPSKDLLPHRTTRARLYVKRAAQGGRNVRIRGLRVLTKSLKRRREMEIRLVEKLWKTQDFTDMFIHCSDGAEVQAHRSVLAIASPVFRCMLRSPMKEGTPGGTVSLPCNEAVVRALLRHCYGMPYENDLSLEDELALVEQAHAFELATLCEEAAVSAIERLTPETATALIKGLRTFYKADRFL</sequence>
<dbReference type="SMART" id="SM00225">
    <property type="entry name" value="BTB"/>
    <property type="match status" value="1"/>
</dbReference>
<feature type="domain" description="BTB" evidence="1">
    <location>
        <begin position="208"/>
        <end position="268"/>
    </location>
</feature>
<accession>A0A812NKK2</accession>
<dbReference type="CDD" id="cd18186">
    <property type="entry name" value="BTB_POZ_ZBTB_KLHL-like"/>
    <property type="match status" value="1"/>
</dbReference>
<evidence type="ECO:0000259" key="1">
    <source>
        <dbReference type="PROSITE" id="PS50097"/>
    </source>
</evidence>
<dbReference type="AlphaFoldDB" id="A0A812NKK2"/>
<protein>
    <submittedName>
        <fullName evidence="2">Spopl protein</fullName>
    </submittedName>
</protein>
<dbReference type="Proteomes" id="UP000604046">
    <property type="component" value="Unassembled WGS sequence"/>
</dbReference>
<dbReference type="SUPFAM" id="SSF54695">
    <property type="entry name" value="POZ domain"/>
    <property type="match status" value="1"/>
</dbReference>
<keyword evidence="3" id="KW-1185">Reference proteome</keyword>
<dbReference type="Gene3D" id="3.30.710.10">
    <property type="entry name" value="Potassium Channel Kv1.1, Chain A"/>
    <property type="match status" value="1"/>
</dbReference>
<organism evidence="2 3">
    <name type="scientific">Symbiodinium natans</name>
    <dbReference type="NCBI Taxonomy" id="878477"/>
    <lineage>
        <taxon>Eukaryota</taxon>
        <taxon>Sar</taxon>
        <taxon>Alveolata</taxon>
        <taxon>Dinophyceae</taxon>
        <taxon>Suessiales</taxon>
        <taxon>Symbiodiniaceae</taxon>
        <taxon>Symbiodinium</taxon>
    </lineage>
</organism>
<dbReference type="OrthoDB" id="415381at2759"/>
<name>A0A812NKK2_9DINO</name>
<gene>
    <name evidence="2" type="primary">spopl</name>
    <name evidence="2" type="ORF">SNAT2548_LOCUS16639</name>
</gene>
<dbReference type="EMBL" id="CAJNDS010002086">
    <property type="protein sequence ID" value="CAE7317301.1"/>
    <property type="molecule type" value="Genomic_DNA"/>
</dbReference>
<dbReference type="Pfam" id="PF00651">
    <property type="entry name" value="BTB"/>
    <property type="match status" value="1"/>
</dbReference>
<dbReference type="PANTHER" id="PTHR24413">
    <property type="entry name" value="SPECKLE-TYPE POZ PROTEIN"/>
    <property type="match status" value="1"/>
</dbReference>
<dbReference type="PROSITE" id="PS50097">
    <property type="entry name" value="BTB"/>
    <property type="match status" value="1"/>
</dbReference>
<dbReference type="InterPro" id="IPR000210">
    <property type="entry name" value="BTB/POZ_dom"/>
</dbReference>
<proteinExistence type="predicted"/>
<evidence type="ECO:0000313" key="2">
    <source>
        <dbReference type="EMBL" id="CAE7317301.1"/>
    </source>
</evidence>
<evidence type="ECO:0000313" key="3">
    <source>
        <dbReference type="Proteomes" id="UP000604046"/>
    </source>
</evidence>
<dbReference type="InterPro" id="IPR011333">
    <property type="entry name" value="SKP1/BTB/POZ_sf"/>
</dbReference>
<comment type="caution">
    <text evidence="2">The sequence shown here is derived from an EMBL/GenBank/DDBJ whole genome shotgun (WGS) entry which is preliminary data.</text>
</comment>